<dbReference type="InterPro" id="IPR011006">
    <property type="entry name" value="CheY-like_superfamily"/>
</dbReference>
<dbReference type="Gene3D" id="3.40.50.2300">
    <property type="match status" value="1"/>
</dbReference>
<feature type="domain" description="Response regulatory" evidence="4">
    <location>
        <begin position="7"/>
        <end position="123"/>
    </location>
</feature>
<protein>
    <recommendedName>
        <fullName evidence="1">Stage 0 sporulation protein A homolog</fullName>
    </recommendedName>
</protein>
<comment type="caution">
    <text evidence="5">The sequence shown here is derived from an EMBL/GenBank/DDBJ whole genome shotgun (WGS) entry which is preliminary data.</text>
</comment>
<dbReference type="RefSeq" id="WP_118281963.1">
    <property type="nucleotide sequence ID" value="NZ_JACOPG010000004.1"/>
</dbReference>
<comment type="function">
    <text evidence="2">May play the central regulatory role in sporulation. It may be an element of the effector pathway responsible for the activation of sporulation genes in response to nutritional stress. Spo0A may act in concert with spo0H (a sigma factor) to control the expression of some genes that are critical to the sporulation process.</text>
</comment>
<evidence type="ECO:0000313" key="5">
    <source>
        <dbReference type="EMBL" id="MBC5687101.1"/>
    </source>
</evidence>
<feature type="modified residue" description="4-aspartylphosphate" evidence="3">
    <location>
        <position position="58"/>
    </location>
</feature>
<reference evidence="5 6" key="1">
    <citation type="submission" date="2020-08" db="EMBL/GenBank/DDBJ databases">
        <title>Genome public.</title>
        <authorList>
            <person name="Liu C."/>
            <person name="Sun Q."/>
        </authorList>
    </citation>
    <scope>NUCLEOTIDE SEQUENCE [LARGE SCALE GENOMIC DNA]</scope>
    <source>
        <strain evidence="5 6">NSJ-9</strain>
    </source>
</reference>
<evidence type="ECO:0000256" key="3">
    <source>
        <dbReference type="PROSITE-ProRule" id="PRU00169"/>
    </source>
</evidence>
<proteinExistence type="predicted"/>
<dbReference type="InterPro" id="IPR052048">
    <property type="entry name" value="ST_Response_Regulator"/>
</dbReference>
<dbReference type="Pfam" id="PF00072">
    <property type="entry name" value="Response_reg"/>
    <property type="match status" value="1"/>
</dbReference>
<evidence type="ECO:0000259" key="4">
    <source>
        <dbReference type="PROSITE" id="PS50110"/>
    </source>
</evidence>
<keyword evidence="3" id="KW-0597">Phosphoprotein</keyword>
<evidence type="ECO:0000256" key="1">
    <source>
        <dbReference type="ARBA" id="ARBA00018672"/>
    </source>
</evidence>
<organism evidence="5 6">
    <name type="scientific">Roseburia lenta</name>
    <dbReference type="NCBI Taxonomy" id="2763061"/>
    <lineage>
        <taxon>Bacteria</taxon>
        <taxon>Bacillati</taxon>
        <taxon>Bacillota</taxon>
        <taxon>Clostridia</taxon>
        <taxon>Lachnospirales</taxon>
        <taxon>Lachnospiraceae</taxon>
        <taxon>Roseburia</taxon>
    </lineage>
</organism>
<dbReference type="PROSITE" id="PS50110">
    <property type="entry name" value="RESPONSE_REGULATORY"/>
    <property type="match status" value="1"/>
</dbReference>
<dbReference type="InterPro" id="IPR001789">
    <property type="entry name" value="Sig_transdc_resp-reg_receiver"/>
</dbReference>
<gene>
    <name evidence="5" type="ORF">H8R94_10880</name>
</gene>
<dbReference type="SMART" id="SM00448">
    <property type="entry name" value="REC"/>
    <property type="match status" value="1"/>
</dbReference>
<dbReference type="PANTHER" id="PTHR43228">
    <property type="entry name" value="TWO-COMPONENT RESPONSE REGULATOR"/>
    <property type="match status" value="1"/>
</dbReference>
<name>A0ABR7GIG3_9FIRM</name>
<dbReference type="Proteomes" id="UP000643810">
    <property type="component" value="Unassembled WGS sequence"/>
</dbReference>
<accession>A0ABR7GIG3</accession>
<keyword evidence="6" id="KW-1185">Reference proteome</keyword>
<evidence type="ECO:0000256" key="2">
    <source>
        <dbReference type="ARBA" id="ARBA00024867"/>
    </source>
</evidence>
<evidence type="ECO:0000313" key="6">
    <source>
        <dbReference type="Proteomes" id="UP000643810"/>
    </source>
</evidence>
<dbReference type="SUPFAM" id="SSF52172">
    <property type="entry name" value="CheY-like"/>
    <property type="match status" value="1"/>
</dbReference>
<dbReference type="EMBL" id="JACOPG010000004">
    <property type="protein sequence ID" value="MBC5687101.1"/>
    <property type="molecule type" value="Genomic_DNA"/>
</dbReference>
<dbReference type="PANTHER" id="PTHR43228:SF1">
    <property type="entry name" value="TWO-COMPONENT RESPONSE REGULATOR ARR22"/>
    <property type="match status" value="1"/>
</dbReference>
<sequence length="126" mass="13750">MDLSNKSILICDDSILARKNLKDAISEYASGATYYDAVNGEQAVEQFKKYHPDMVFLDIVMPLKDGIAATKEIIAADPDATIIIVSSVGTQMQLKKAIEAGAKDFIQKPISQPQVDRLIEVHLGGK</sequence>